<keyword evidence="5 7" id="KW-0472">Membrane</keyword>
<dbReference type="OrthoDB" id="340608at2759"/>
<sequence length="409" mass="45653">MALRQRKPRPASRPSINELEDDQSALEFKEAVFVEDGIDGCPEDDDSVGSVNESEELEASVNQYISQDSGQYTSQVNGNAIDGINGNSVDESKVKELPSYQLPPSPFTPIAILLLIAATFIPIGILALRASRSVVEIKLRYDDDCIPPAYKGQEIQFIQGPENKTCVKNMTVPKFMKAPVFVYYELHNFFQNHKRYVRSRSDAQLIDPKNENKIGSCGDDDFSKSDVVPVVPCGLIAWSLFNDTYVFARNNKSIEVNKTGISWKSDRDKFSSNVFSKHFQEGKTIGGGKLDPIKSLRDQENLIVWMRTAPFSTFRKLYGKIEEDLNAGDSIEVTLENNYNTYSFSGKKKLVLSTTSWLGGKNDFMGIAYLTVGGLCFILALAFTVFNLLKPRKLGDPSYLSWNKSPSGH</sequence>
<feature type="region of interest" description="Disordered" evidence="6">
    <location>
        <begin position="1"/>
        <end position="23"/>
    </location>
</feature>
<name>A0A7J6V0I5_THATH</name>
<reference evidence="8 9" key="1">
    <citation type="submission" date="2020-06" db="EMBL/GenBank/DDBJ databases">
        <title>Transcriptomic and genomic resources for Thalictrum thalictroides and T. hernandezii: Facilitating candidate gene discovery in an emerging model plant lineage.</title>
        <authorList>
            <person name="Arias T."/>
            <person name="Riano-Pachon D.M."/>
            <person name="Di Stilio V.S."/>
        </authorList>
    </citation>
    <scope>NUCLEOTIDE SEQUENCE [LARGE SCALE GENOMIC DNA]</scope>
    <source>
        <strain evidence="9">cv. WT478/WT964</strain>
        <tissue evidence="8">Leaves</tissue>
    </source>
</reference>
<organism evidence="8 9">
    <name type="scientific">Thalictrum thalictroides</name>
    <name type="common">Rue-anemone</name>
    <name type="synonym">Anemone thalictroides</name>
    <dbReference type="NCBI Taxonomy" id="46969"/>
    <lineage>
        <taxon>Eukaryota</taxon>
        <taxon>Viridiplantae</taxon>
        <taxon>Streptophyta</taxon>
        <taxon>Embryophyta</taxon>
        <taxon>Tracheophyta</taxon>
        <taxon>Spermatophyta</taxon>
        <taxon>Magnoliopsida</taxon>
        <taxon>Ranunculales</taxon>
        <taxon>Ranunculaceae</taxon>
        <taxon>Thalictroideae</taxon>
        <taxon>Thalictrum</taxon>
    </lineage>
</organism>
<evidence type="ECO:0000256" key="7">
    <source>
        <dbReference type="SAM" id="Phobius"/>
    </source>
</evidence>
<evidence type="ECO:0000256" key="5">
    <source>
        <dbReference type="ARBA" id="ARBA00023136"/>
    </source>
</evidence>
<gene>
    <name evidence="8" type="ORF">FRX31_032029</name>
</gene>
<dbReference type="GO" id="GO:0005794">
    <property type="term" value="C:Golgi apparatus"/>
    <property type="evidence" value="ECO:0007669"/>
    <property type="project" value="TreeGrafter"/>
</dbReference>
<evidence type="ECO:0000256" key="3">
    <source>
        <dbReference type="ARBA" id="ARBA00022692"/>
    </source>
</evidence>
<comment type="subcellular location">
    <subcellularLocation>
        <location evidence="1">Membrane</location>
        <topology evidence="1">Multi-pass membrane protein</topology>
    </subcellularLocation>
</comment>
<dbReference type="EMBL" id="JABWDY010040120">
    <property type="protein sequence ID" value="KAF5178387.1"/>
    <property type="molecule type" value="Genomic_DNA"/>
</dbReference>
<feature type="transmembrane region" description="Helical" evidence="7">
    <location>
        <begin position="367"/>
        <end position="389"/>
    </location>
</feature>
<dbReference type="GO" id="GO:0005886">
    <property type="term" value="C:plasma membrane"/>
    <property type="evidence" value="ECO:0007669"/>
    <property type="project" value="TreeGrafter"/>
</dbReference>
<keyword evidence="3 7" id="KW-0812">Transmembrane</keyword>
<evidence type="ECO:0000313" key="8">
    <source>
        <dbReference type="EMBL" id="KAF5178387.1"/>
    </source>
</evidence>
<dbReference type="PANTHER" id="PTHR10926:SF0">
    <property type="entry name" value="CDC50, ISOFORM A"/>
    <property type="match status" value="1"/>
</dbReference>
<protein>
    <submittedName>
        <fullName evidence="8">Ala-interacting subunit</fullName>
    </submittedName>
</protein>
<accession>A0A7J6V0I5</accession>
<evidence type="ECO:0000313" key="9">
    <source>
        <dbReference type="Proteomes" id="UP000554482"/>
    </source>
</evidence>
<dbReference type="InterPro" id="IPR005045">
    <property type="entry name" value="CDC50/LEM3_fam"/>
</dbReference>
<dbReference type="GO" id="GO:0005783">
    <property type="term" value="C:endoplasmic reticulum"/>
    <property type="evidence" value="ECO:0007669"/>
    <property type="project" value="TreeGrafter"/>
</dbReference>
<proteinExistence type="inferred from homology"/>
<evidence type="ECO:0000256" key="1">
    <source>
        <dbReference type="ARBA" id="ARBA00004141"/>
    </source>
</evidence>
<keyword evidence="4 7" id="KW-1133">Transmembrane helix</keyword>
<dbReference type="PANTHER" id="PTHR10926">
    <property type="entry name" value="CELL CYCLE CONTROL PROTEIN 50"/>
    <property type="match status" value="1"/>
</dbReference>
<comment type="similarity">
    <text evidence="2">Belongs to the CDC50/LEM3 family.</text>
</comment>
<feature type="compositionally biased region" description="Basic residues" evidence="6">
    <location>
        <begin position="1"/>
        <end position="10"/>
    </location>
</feature>
<keyword evidence="9" id="KW-1185">Reference proteome</keyword>
<feature type="transmembrane region" description="Helical" evidence="7">
    <location>
        <begin position="107"/>
        <end position="128"/>
    </location>
</feature>
<evidence type="ECO:0000256" key="2">
    <source>
        <dbReference type="ARBA" id="ARBA00009457"/>
    </source>
</evidence>
<dbReference type="Proteomes" id="UP000554482">
    <property type="component" value="Unassembled WGS sequence"/>
</dbReference>
<dbReference type="Pfam" id="PF03381">
    <property type="entry name" value="CDC50"/>
    <property type="match status" value="1"/>
</dbReference>
<evidence type="ECO:0000256" key="4">
    <source>
        <dbReference type="ARBA" id="ARBA00022989"/>
    </source>
</evidence>
<evidence type="ECO:0000256" key="6">
    <source>
        <dbReference type="SAM" id="MobiDB-lite"/>
    </source>
</evidence>
<dbReference type="AlphaFoldDB" id="A0A7J6V0I5"/>
<comment type="caution">
    <text evidence="8">The sequence shown here is derived from an EMBL/GenBank/DDBJ whole genome shotgun (WGS) entry which is preliminary data.</text>
</comment>